<dbReference type="AlphaFoldDB" id="A0A1E3X7B1"/>
<dbReference type="Proteomes" id="UP000094056">
    <property type="component" value="Unassembled WGS sequence"/>
</dbReference>
<sequence length="70" mass="8006">MASKKDTSTLSSFSLEEARERYRKLSKERKASGKPFPKARSMTLKELEQLGINTGERLVISFGRRKMKGK</sequence>
<reference evidence="1 2" key="1">
    <citation type="submission" date="2016-07" db="EMBL/GenBank/DDBJ databases">
        <title>Draft genome of Scalindua rubra, obtained from a brine-seawater interface in the Red Sea, sheds light on salt adaptation in anammox bacteria.</title>
        <authorList>
            <person name="Speth D.R."/>
            <person name="Lagkouvardos I."/>
            <person name="Wang Y."/>
            <person name="Qian P.-Y."/>
            <person name="Dutilh B.E."/>
            <person name="Jetten M.S."/>
        </authorList>
    </citation>
    <scope>NUCLEOTIDE SEQUENCE [LARGE SCALE GENOMIC DNA]</scope>
    <source>
        <strain evidence="1">BSI-1</strain>
    </source>
</reference>
<proteinExistence type="predicted"/>
<name>A0A1E3X7B1_9BACT</name>
<accession>A0A1E3X7B1</accession>
<protein>
    <submittedName>
        <fullName evidence="1">Uncharacterized protein</fullName>
    </submittedName>
</protein>
<evidence type="ECO:0000313" key="2">
    <source>
        <dbReference type="Proteomes" id="UP000094056"/>
    </source>
</evidence>
<evidence type="ECO:0000313" key="1">
    <source>
        <dbReference type="EMBL" id="ODS30864.1"/>
    </source>
</evidence>
<organism evidence="1 2">
    <name type="scientific">Candidatus Scalindua rubra</name>
    <dbReference type="NCBI Taxonomy" id="1872076"/>
    <lineage>
        <taxon>Bacteria</taxon>
        <taxon>Pseudomonadati</taxon>
        <taxon>Planctomycetota</taxon>
        <taxon>Candidatus Brocadiia</taxon>
        <taxon>Candidatus Brocadiales</taxon>
        <taxon>Candidatus Scalinduaceae</taxon>
        <taxon>Candidatus Scalindua</taxon>
    </lineage>
</organism>
<gene>
    <name evidence="1" type="ORF">SCARUB_04013</name>
</gene>
<comment type="caution">
    <text evidence="1">The sequence shown here is derived from an EMBL/GenBank/DDBJ whole genome shotgun (WGS) entry which is preliminary data.</text>
</comment>
<dbReference type="EMBL" id="MAYW01000167">
    <property type="protein sequence ID" value="ODS30864.1"/>
    <property type="molecule type" value="Genomic_DNA"/>
</dbReference>